<evidence type="ECO:0000256" key="1">
    <source>
        <dbReference type="SAM" id="SignalP"/>
    </source>
</evidence>
<dbReference type="EMBL" id="GG662840">
    <property type="protein sequence ID" value="EAR88586.1"/>
    <property type="molecule type" value="Genomic_DNA"/>
</dbReference>
<dbReference type="HOGENOM" id="CLU_2089682_0_0_1"/>
<dbReference type="AlphaFoldDB" id="Q22T52"/>
<protein>
    <submittedName>
        <fullName evidence="2">Transmembrane protein, putative</fullName>
    </submittedName>
</protein>
<keyword evidence="1" id="KW-0732">Signal</keyword>
<reference evidence="3" key="1">
    <citation type="journal article" date="2006" name="PLoS Biol.">
        <title>Macronuclear genome sequence of the ciliate Tetrahymena thermophila, a model eukaryote.</title>
        <authorList>
            <person name="Eisen J.A."/>
            <person name="Coyne R.S."/>
            <person name="Wu M."/>
            <person name="Wu D."/>
            <person name="Thiagarajan M."/>
            <person name="Wortman J.R."/>
            <person name="Badger J.H."/>
            <person name="Ren Q."/>
            <person name="Amedeo P."/>
            <person name="Jones K.M."/>
            <person name="Tallon L.J."/>
            <person name="Delcher A.L."/>
            <person name="Salzberg S.L."/>
            <person name="Silva J.C."/>
            <person name="Haas B.J."/>
            <person name="Majoros W.H."/>
            <person name="Farzad M."/>
            <person name="Carlton J.M."/>
            <person name="Smith R.K. Jr."/>
            <person name="Garg J."/>
            <person name="Pearlman R.E."/>
            <person name="Karrer K.M."/>
            <person name="Sun L."/>
            <person name="Manning G."/>
            <person name="Elde N.C."/>
            <person name="Turkewitz A.P."/>
            <person name="Asai D.J."/>
            <person name="Wilkes D.E."/>
            <person name="Wang Y."/>
            <person name="Cai H."/>
            <person name="Collins K."/>
            <person name="Stewart B.A."/>
            <person name="Lee S.R."/>
            <person name="Wilamowska K."/>
            <person name="Weinberg Z."/>
            <person name="Ruzzo W.L."/>
            <person name="Wloga D."/>
            <person name="Gaertig J."/>
            <person name="Frankel J."/>
            <person name="Tsao C.-C."/>
            <person name="Gorovsky M.A."/>
            <person name="Keeling P.J."/>
            <person name="Waller R.F."/>
            <person name="Patron N.J."/>
            <person name="Cherry J.M."/>
            <person name="Stover N.A."/>
            <person name="Krieger C.J."/>
            <person name="del Toro C."/>
            <person name="Ryder H.F."/>
            <person name="Williamson S.C."/>
            <person name="Barbeau R.A."/>
            <person name="Hamilton E.P."/>
            <person name="Orias E."/>
        </authorList>
    </citation>
    <scope>NUCLEOTIDE SEQUENCE [LARGE SCALE GENOMIC DNA]</scope>
    <source>
        <strain evidence="3">SB210</strain>
    </source>
</reference>
<keyword evidence="2" id="KW-0812">Transmembrane</keyword>
<accession>Q22T52</accession>
<proteinExistence type="predicted"/>
<name>Q22T52_TETTS</name>
<evidence type="ECO:0000313" key="2">
    <source>
        <dbReference type="EMBL" id="EAR88586.1"/>
    </source>
</evidence>
<gene>
    <name evidence="2" type="ORF">TTHERM_00185600</name>
</gene>
<evidence type="ECO:0000313" key="3">
    <source>
        <dbReference type="Proteomes" id="UP000009168"/>
    </source>
</evidence>
<dbReference type="RefSeq" id="XP_001008831.1">
    <property type="nucleotide sequence ID" value="XM_001008831.1"/>
</dbReference>
<dbReference type="KEGG" id="tet:TTHERM_00185600"/>
<keyword evidence="3" id="KW-1185">Reference proteome</keyword>
<sequence length="117" mass="12544">MKFLAASILLILLIVNVSAQTSQKVQQCTTTAENAIATLCQSGDQDCANQLLSIGNCLTTCASGTNQSDSYVLNCAKTTCTTTNKTIQSWLNKFLSCLHIGKLSLSFLLLAIFSIVF</sequence>
<dbReference type="Proteomes" id="UP000009168">
    <property type="component" value="Unassembled WGS sequence"/>
</dbReference>
<feature type="signal peptide" evidence="1">
    <location>
        <begin position="1"/>
        <end position="19"/>
    </location>
</feature>
<organism evidence="2 3">
    <name type="scientific">Tetrahymena thermophila (strain SB210)</name>
    <dbReference type="NCBI Taxonomy" id="312017"/>
    <lineage>
        <taxon>Eukaryota</taxon>
        <taxon>Sar</taxon>
        <taxon>Alveolata</taxon>
        <taxon>Ciliophora</taxon>
        <taxon>Intramacronucleata</taxon>
        <taxon>Oligohymenophorea</taxon>
        <taxon>Hymenostomatida</taxon>
        <taxon>Tetrahymenina</taxon>
        <taxon>Tetrahymenidae</taxon>
        <taxon>Tetrahymena</taxon>
    </lineage>
</organism>
<keyword evidence="2" id="KW-0472">Membrane</keyword>
<dbReference type="InParanoid" id="Q22T52"/>
<feature type="chain" id="PRO_5004201618" evidence="1">
    <location>
        <begin position="20"/>
        <end position="117"/>
    </location>
</feature>
<dbReference type="GeneID" id="7844302"/>